<name>A0A6I8VPC5_DROPS</name>
<accession>A0A6I8VPC5</accession>
<dbReference type="AlphaFoldDB" id="A0A6I8VPC5"/>
<feature type="compositionally biased region" description="Basic residues" evidence="1">
    <location>
        <begin position="25"/>
        <end position="36"/>
    </location>
</feature>
<dbReference type="InterPro" id="IPR011042">
    <property type="entry name" value="6-blade_b-propeller_TolB-like"/>
</dbReference>
<evidence type="ECO:0000313" key="3">
    <source>
        <dbReference type="RefSeq" id="XP_033232886.1"/>
    </source>
</evidence>
<dbReference type="KEGG" id="dpo:6897370"/>
<evidence type="ECO:0000313" key="2">
    <source>
        <dbReference type="Proteomes" id="UP000001819"/>
    </source>
</evidence>
<dbReference type="InParanoid" id="A0A6I8VPC5"/>
<organism evidence="2 3">
    <name type="scientific">Drosophila pseudoobscura pseudoobscura</name>
    <name type="common">Fruit fly</name>
    <dbReference type="NCBI Taxonomy" id="46245"/>
    <lineage>
        <taxon>Eukaryota</taxon>
        <taxon>Metazoa</taxon>
        <taxon>Ecdysozoa</taxon>
        <taxon>Arthropoda</taxon>
        <taxon>Hexapoda</taxon>
        <taxon>Insecta</taxon>
        <taxon>Pterygota</taxon>
        <taxon>Neoptera</taxon>
        <taxon>Endopterygota</taxon>
        <taxon>Diptera</taxon>
        <taxon>Brachycera</taxon>
        <taxon>Muscomorpha</taxon>
        <taxon>Ephydroidea</taxon>
        <taxon>Drosophilidae</taxon>
        <taxon>Drosophila</taxon>
        <taxon>Sophophora</taxon>
    </lineage>
</organism>
<keyword evidence="2" id="KW-1185">Reference proteome</keyword>
<dbReference type="Proteomes" id="UP000001819">
    <property type="component" value="Chromosome 2"/>
</dbReference>
<proteinExistence type="predicted"/>
<dbReference type="RefSeq" id="XP_033232886.1">
    <property type="nucleotide sequence ID" value="XM_033376995.1"/>
</dbReference>
<reference evidence="3" key="2">
    <citation type="submission" date="2025-08" db="UniProtKB">
        <authorList>
            <consortium name="RefSeq"/>
        </authorList>
    </citation>
    <scope>IDENTIFICATION</scope>
    <source>
        <strain evidence="3">MV-25-SWS-2005</strain>
        <tissue evidence="3">Whole body</tissue>
    </source>
</reference>
<evidence type="ECO:0000256" key="1">
    <source>
        <dbReference type="SAM" id="MobiDB-lite"/>
    </source>
</evidence>
<feature type="region of interest" description="Disordered" evidence="1">
    <location>
        <begin position="25"/>
        <end position="44"/>
    </location>
</feature>
<reference evidence="2" key="1">
    <citation type="submission" date="2024-06" db="UniProtKB">
        <authorList>
            <consortium name="RefSeq"/>
        </authorList>
    </citation>
    <scope>NUCLEOTIDE SEQUENCE [LARGE SCALE GENOMIC DNA]</scope>
    <source>
        <strain evidence="2">MV2-25</strain>
    </source>
</reference>
<gene>
    <name evidence="3" type="primary">LOC6897370</name>
</gene>
<dbReference type="Gene3D" id="2.120.10.30">
    <property type="entry name" value="TolB, C-terminal domain"/>
    <property type="match status" value="1"/>
</dbReference>
<protein>
    <submittedName>
        <fullName evidence="3">Uncharacterized protein</fullName>
    </submittedName>
</protein>
<sequence length="182" mass="20243">MPKRPAAPFGAVVAHYSAPRRRISLKNNRKGKKKNRPWTGGGGGTAVRLETAFGHWLLVRVPWGMGPFSPLPVPSCCSRQEPAAWVHLLTSNIYCSDTEAHLIEVARLDGSSRRVLLWKGVEKPRFLVFEPRRGSVHGQSRLGLHTPRHDGRIRAVIMAGSSYSTRRRDASTGWQEASDTGW</sequence>